<evidence type="ECO:0000256" key="4">
    <source>
        <dbReference type="ARBA" id="ARBA00023163"/>
    </source>
</evidence>
<dbReference type="GO" id="GO:0005829">
    <property type="term" value="C:cytosol"/>
    <property type="evidence" value="ECO:0007669"/>
    <property type="project" value="TreeGrafter"/>
</dbReference>
<accession>A0A1T2KUQ7</accession>
<dbReference type="Gene3D" id="3.40.190.290">
    <property type="match status" value="1"/>
</dbReference>
<name>A0A1T2KUQ7_9GAMM</name>
<dbReference type="Pfam" id="PF03466">
    <property type="entry name" value="LysR_substrate"/>
    <property type="match status" value="1"/>
</dbReference>
<dbReference type="AlphaFoldDB" id="A0A1T2KUQ7"/>
<dbReference type="Gene3D" id="1.10.10.10">
    <property type="entry name" value="Winged helix-like DNA-binding domain superfamily/Winged helix DNA-binding domain"/>
    <property type="match status" value="1"/>
</dbReference>
<evidence type="ECO:0000313" key="6">
    <source>
        <dbReference type="EMBL" id="OOZ36598.1"/>
    </source>
</evidence>
<reference evidence="6 7" key="1">
    <citation type="submission" date="2016-11" db="EMBL/GenBank/DDBJ databases">
        <title>Mixed transmission modes and dynamic genome evolution in an obligate animal-bacterial symbiosis.</title>
        <authorList>
            <person name="Russell S.L."/>
            <person name="Corbett-Detig R.B."/>
            <person name="Cavanaugh C.M."/>
        </authorList>
    </citation>
    <scope>NUCLEOTIDE SEQUENCE [LARGE SCALE GENOMIC DNA]</scope>
    <source>
        <strain evidence="6">Se-Cadez</strain>
    </source>
</reference>
<dbReference type="SUPFAM" id="SSF53850">
    <property type="entry name" value="Periplasmic binding protein-like II"/>
    <property type="match status" value="1"/>
</dbReference>
<proteinExistence type="inferred from homology"/>
<organism evidence="6 7">
    <name type="scientific">Solemya velesiana gill symbiont</name>
    <dbReference type="NCBI Taxonomy" id="1918948"/>
    <lineage>
        <taxon>Bacteria</taxon>
        <taxon>Pseudomonadati</taxon>
        <taxon>Pseudomonadota</taxon>
        <taxon>Gammaproteobacteria</taxon>
        <taxon>sulfur-oxidizing symbionts</taxon>
    </lineage>
</organism>
<feature type="domain" description="HTH lysR-type" evidence="5">
    <location>
        <begin position="1"/>
        <end position="58"/>
    </location>
</feature>
<dbReference type="SUPFAM" id="SSF46785">
    <property type="entry name" value="Winged helix' DNA-binding domain"/>
    <property type="match status" value="1"/>
</dbReference>
<protein>
    <submittedName>
        <fullName evidence="6">LysR family transcriptional regulator</fullName>
    </submittedName>
</protein>
<dbReference type="InterPro" id="IPR000847">
    <property type="entry name" value="LysR_HTH_N"/>
</dbReference>
<evidence type="ECO:0000256" key="3">
    <source>
        <dbReference type="ARBA" id="ARBA00023125"/>
    </source>
</evidence>
<dbReference type="FunFam" id="1.10.10.10:FF:000001">
    <property type="entry name" value="LysR family transcriptional regulator"/>
    <property type="match status" value="1"/>
</dbReference>
<keyword evidence="7" id="KW-1185">Reference proteome</keyword>
<dbReference type="InterPro" id="IPR005119">
    <property type="entry name" value="LysR_subst-bd"/>
</dbReference>
<dbReference type="InterPro" id="IPR050950">
    <property type="entry name" value="HTH-type_LysR_regulators"/>
</dbReference>
<dbReference type="InterPro" id="IPR036388">
    <property type="entry name" value="WH-like_DNA-bd_sf"/>
</dbReference>
<dbReference type="GO" id="GO:0003677">
    <property type="term" value="F:DNA binding"/>
    <property type="evidence" value="ECO:0007669"/>
    <property type="project" value="UniProtKB-KW"/>
</dbReference>
<evidence type="ECO:0000256" key="1">
    <source>
        <dbReference type="ARBA" id="ARBA00009437"/>
    </source>
</evidence>
<dbReference type="GO" id="GO:0003700">
    <property type="term" value="F:DNA-binding transcription factor activity"/>
    <property type="evidence" value="ECO:0007669"/>
    <property type="project" value="InterPro"/>
</dbReference>
<dbReference type="EMBL" id="MPRJ01000032">
    <property type="protein sequence ID" value="OOZ36598.1"/>
    <property type="molecule type" value="Genomic_DNA"/>
</dbReference>
<dbReference type="PRINTS" id="PR00039">
    <property type="entry name" value="HTHLYSR"/>
</dbReference>
<dbReference type="PANTHER" id="PTHR30419">
    <property type="entry name" value="HTH-TYPE TRANSCRIPTIONAL REGULATOR YBHD"/>
    <property type="match status" value="1"/>
</dbReference>
<sequence>MDFNALNAFLAVAETESFSAAAARLYLTQPAISKRVAALEEELGNRLFDRIGRKVTLTEAGRLLLPRARKLQLEISDIRRDISNISGEVSGSLTMGTSHHIGLRRLPPVLKTFSKSYPQVSLDIHFMDSETACTAVEHGDLGLAIVTLPTHPSPNLVAEVIWHDPLHFVISKEHPLAKRRSVTLEQLFEYPAVLTTEGTYTREVLEKSLEPLELSPTIGMATNYLETLKMMVTIGLGWGLLPETMLHEKELKTLSFEQPKLSRRLGIVTHKGRTLSNAAKKMQALCIEVGDG</sequence>
<dbReference type="InterPro" id="IPR036390">
    <property type="entry name" value="WH_DNA-bd_sf"/>
</dbReference>
<gene>
    <name evidence="6" type="ORF">BOW51_06285</name>
</gene>
<evidence type="ECO:0000313" key="7">
    <source>
        <dbReference type="Proteomes" id="UP000190896"/>
    </source>
</evidence>
<keyword evidence="2" id="KW-0805">Transcription regulation</keyword>
<comment type="similarity">
    <text evidence="1">Belongs to the LysR transcriptional regulatory family.</text>
</comment>
<dbReference type="Pfam" id="PF00126">
    <property type="entry name" value="HTH_1"/>
    <property type="match status" value="1"/>
</dbReference>
<dbReference type="PROSITE" id="PS50931">
    <property type="entry name" value="HTH_LYSR"/>
    <property type="match status" value="1"/>
</dbReference>
<dbReference type="OrthoDB" id="9803735at2"/>
<dbReference type="RefSeq" id="WP_078486855.1">
    <property type="nucleotide sequence ID" value="NZ_MPRJ01000032.1"/>
</dbReference>
<evidence type="ECO:0000259" key="5">
    <source>
        <dbReference type="PROSITE" id="PS50931"/>
    </source>
</evidence>
<evidence type="ECO:0000256" key="2">
    <source>
        <dbReference type="ARBA" id="ARBA00023015"/>
    </source>
</evidence>
<keyword evidence="4" id="KW-0804">Transcription</keyword>
<dbReference type="Proteomes" id="UP000190896">
    <property type="component" value="Unassembled WGS sequence"/>
</dbReference>
<dbReference type="PANTHER" id="PTHR30419:SF8">
    <property type="entry name" value="NITROGEN ASSIMILATION TRANSCRIPTIONAL ACTIVATOR-RELATED"/>
    <property type="match status" value="1"/>
</dbReference>
<comment type="caution">
    <text evidence="6">The sequence shown here is derived from an EMBL/GenBank/DDBJ whole genome shotgun (WGS) entry which is preliminary data.</text>
</comment>
<dbReference type="CDD" id="cd05466">
    <property type="entry name" value="PBP2_LTTR_substrate"/>
    <property type="match status" value="1"/>
</dbReference>
<keyword evidence="3" id="KW-0238">DNA-binding</keyword>